<keyword evidence="7" id="KW-1185">Reference proteome</keyword>
<name>A0A8S1LAB4_PARPR</name>
<reference evidence="6" key="1">
    <citation type="submission" date="2021-01" db="EMBL/GenBank/DDBJ databases">
        <authorList>
            <consortium name="Genoscope - CEA"/>
            <person name="William W."/>
        </authorList>
    </citation>
    <scope>NUCLEOTIDE SEQUENCE</scope>
</reference>
<comment type="subcellular location">
    <subcellularLocation>
        <location evidence="1">Mitochondrion</location>
    </subcellularLocation>
</comment>
<evidence type="ECO:0000256" key="3">
    <source>
        <dbReference type="ARBA" id="ARBA00023128"/>
    </source>
</evidence>
<sequence>MKNIFSYFYGSSENKNSEIKDPKLDQQFETFIFEFTSNEYFPVYEKWTKGEEQEYIDYKLQDIEDIYLNNYDQQLKFQQEETNLVDYIVQEDDTLFGLELKFNIKQLGSQQQSQNRILKINDISQECFVPGMKIKIPIVQQEQNQGFFQESETNDFQLNQSSFYGRNLMDEIMSRGQTKKFNVYYVTNFGCIEGVLTVNSDVILFDPSFVDRNKELVQKCHKQSILNFQACLMTDDVISVDLNELPMRIAKSSSKCFKDYLVMVHVSANVSCKKLLEILPILTFRIQNDENQKEFKIQSIDLCETLADVVKTKSERMLDEQKKKEQDLTIIPFYDIQDATLTEKLIERTNQLWGGQDFIPQMVSESQILDNDEMIQIIAYIPSIFKTSNWKLIFSNVIHGSSYLTLLNNCENHSPLILAIKDFNECKFGAYLNESPQLTYGKFFGNGETFLWTFKQNDFKNYNWTEANNYFIFCEQDGLAVGCGEKFGLYVNHSLMNGNTNTCETYKNEILSISNDFSIQILEIWGLSE</sequence>
<dbReference type="InterPro" id="IPR018392">
    <property type="entry name" value="LysM"/>
</dbReference>
<comment type="caution">
    <text evidence="6">The sequence shown here is derived from an EMBL/GenBank/DDBJ whole genome shotgun (WGS) entry which is preliminary data.</text>
</comment>
<dbReference type="GO" id="GO:0005739">
    <property type="term" value="C:mitochondrion"/>
    <property type="evidence" value="ECO:0007669"/>
    <property type="project" value="UniProtKB-SubCell"/>
</dbReference>
<accession>A0A8S1LAB4</accession>
<proteinExistence type="inferred from homology"/>
<comment type="similarity">
    <text evidence="2">Belongs to the OXR1 family.</text>
</comment>
<dbReference type="InterPro" id="IPR006571">
    <property type="entry name" value="TLDc_dom"/>
</dbReference>
<feature type="domain" description="TLDc" evidence="5">
    <location>
        <begin position="367"/>
        <end position="528"/>
    </location>
</feature>
<dbReference type="EMBL" id="CAJJDM010000036">
    <property type="protein sequence ID" value="CAD8065020.1"/>
    <property type="molecule type" value="Genomic_DNA"/>
</dbReference>
<dbReference type="AlphaFoldDB" id="A0A8S1LAB4"/>
<evidence type="ECO:0000313" key="7">
    <source>
        <dbReference type="Proteomes" id="UP000688137"/>
    </source>
</evidence>
<dbReference type="Pfam" id="PF07534">
    <property type="entry name" value="TLD"/>
    <property type="match status" value="1"/>
</dbReference>
<evidence type="ECO:0000256" key="4">
    <source>
        <dbReference type="ARBA" id="ARBA00040604"/>
    </source>
</evidence>
<protein>
    <recommendedName>
        <fullName evidence="4">Oxidation resistance protein 1</fullName>
    </recommendedName>
</protein>
<dbReference type="CDD" id="cd00118">
    <property type="entry name" value="LysM"/>
    <property type="match status" value="1"/>
</dbReference>
<evidence type="ECO:0000256" key="2">
    <source>
        <dbReference type="ARBA" id="ARBA00009540"/>
    </source>
</evidence>
<evidence type="ECO:0000259" key="5">
    <source>
        <dbReference type="PROSITE" id="PS51886"/>
    </source>
</evidence>
<evidence type="ECO:0000256" key="1">
    <source>
        <dbReference type="ARBA" id="ARBA00004173"/>
    </source>
</evidence>
<dbReference type="OMA" id="NWTEANN"/>
<organism evidence="6 7">
    <name type="scientific">Paramecium primaurelia</name>
    <dbReference type="NCBI Taxonomy" id="5886"/>
    <lineage>
        <taxon>Eukaryota</taxon>
        <taxon>Sar</taxon>
        <taxon>Alveolata</taxon>
        <taxon>Ciliophora</taxon>
        <taxon>Intramacronucleata</taxon>
        <taxon>Oligohymenophorea</taxon>
        <taxon>Peniculida</taxon>
        <taxon>Parameciidae</taxon>
        <taxon>Paramecium</taxon>
    </lineage>
</organism>
<dbReference type="PANTHER" id="PTHR23354">
    <property type="entry name" value="NUCLEOLAR PROTEIN 7/ESTROGEN RECEPTOR COACTIVATOR-RELATED"/>
    <property type="match status" value="1"/>
</dbReference>
<evidence type="ECO:0000313" key="6">
    <source>
        <dbReference type="EMBL" id="CAD8065020.1"/>
    </source>
</evidence>
<dbReference type="PANTHER" id="PTHR23354:SF62">
    <property type="entry name" value="MUSTARD, ISOFORM V"/>
    <property type="match status" value="1"/>
</dbReference>
<gene>
    <name evidence="6" type="ORF">PPRIM_AZ9-3.1.T0370054</name>
</gene>
<dbReference type="SMART" id="SM00584">
    <property type="entry name" value="TLDc"/>
    <property type="match status" value="1"/>
</dbReference>
<keyword evidence="3" id="KW-0496">Mitochondrion</keyword>
<dbReference type="Proteomes" id="UP000688137">
    <property type="component" value="Unassembled WGS sequence"/>
</dbReference>
<dbReference type="PROSITE" id="PS51886">
    <property type="entry name" value="TLDC"/>
    <property type="match status" value="1"/>
</dbReference>